<evidence type="ECO:0000259" key="2">
    <source>
        <dbReference type="PROSITE" id="PS50164"/>
    </source>
</evidence>
<dbReference type="Pfam" id="PF03807">
    <property type="entry name" value="F420_oxidored"/>
    <property type="match status" value="1"/>
</dbReference>
<dbReference type="SMART" id="SM00465">
    <property type="entry name" value="GIYc"/>
    <property type="match status" value="1"/>
</dbReference>
<dbReference type="CDD" id="cd10456">
    <property type="entry name" value="GIY-YIG_UPF0213"/>
    <property type="match status" value="1"/>
</dbReference>
<dbReference type="InterPro" id="IPR000305">
    <property type="entry name" value="GIY-YIG_endonuc"/>
</dbReference>
<dbReference type="Gene3D" id="3.40.1440.10">
    <property type="entry name" value="GIY-YIG endonuclease"/>
    <property type="match status" value="1"/>
</dbReference>
<sequence length="307" mass="33633">MYYIYILRTSANTLYIGQTNNLERRLKEHFDKKSKAAKYTRSFETLTLVYQEEYETRNEVMRRERQVKKWPKAKKEALITGSIKSKMKDVITDVSILGAGDMAKGIGTRLVAGGNNVTFFDRNTEKAQGLQKELTQVATGEVVVASKRLGESLSGEIVILAIPYEAVPGVIEQYGDELVGKILVDITNPVNFENFTLTTPPGSSAAEEIAKMVPGNTKVVKSFNTTFSGTLVEGVINGKPLDVFIAGDNNEAKGVVANLIESGGLRAIDAGPLESARALEGMQLIHIRLQEQLGTNWMSGIQITSEV</sequence>
<dbReference type="Proteomes" id="UP000231569">
    <property type="component" value="Unassembled WGS sequence"/>
</dbReference>
<dbReference type="EMBL" id="PFEE01000024">
    <property type="protein sequence ID" value="PJE63857.1"/>
    <property type="molecule type" value="Genomic_DNA"/>
</dbReference>
<dbReference type="PANTHER" id="PTHR14239">
    <property type="entry name" value="DUDULIN-RELATED"/>
    <property type="match status" value="1"/>
</dbReference>
<gene>
    <name evidence="3" type="ORF">COU89_01065</name>
</gene>
<dbReference type="SUPFAM" id="SSF51735">
    <property type="entry name" value="NAD(P)-binding Rossmann-fold domains"/>
    <property type="match status" value="1"/>
</dbReference>
<dbReference type="InterPro" id="IPR036291">
    <property type="entry name" value="NAD(P)-bd_dom_sf"/>
</dbReference>
<feature type="domain" description="GIY-YIG" evidence="2">
    <location>
        <begin position="1"/>
        <end position="77"/>
    </location>
</feature>
<dbReference type="GO" id="GO:0016491">
    <property type="term" value="F:oxidoreductase activity"/>
    <property type="evidence" value="ECO:0007669"/>
    <property type="project" value="UniProtKB-KW"/>
</dbReference>
<organism evidence="3 4">
    <name type="scientific">Candidatus Roizmanbacteria bacterium CG10_big_fil_rev_8_21_14_0_10_45_7</name>
    <dbReference type="NCBI Taxonomy" id="1974854"/>
    <lineage>
        <taxon>Bacteria</taxon>
        <taxon>Candidatus Roizmaniibacteriota</taxon>
    </lineage>
</organism>
<evidence type="ECO:0000313" key="4">
    <source>
        <dbReference type="Proteomes" id="UP000231569"/>
    </source>
</evidence>
<protein>
    <recommendedName>
        <fullName evidence="2">GIY-YIG domain-containing protein</fullName>
    </recommendedName>
</protein>
<dbReference type="Gene3D" id="3.40.50.720">
    <property type="entry name" value="NAD(P)-binding Rossmann-like Domain"/>
    <property type="match status" value="1"/>
</dbReference>
<dbReference type="SUPFAM" id="SSF82771">
    <property type="entry name" value="GIY-YIG endonuclease"/>
    <property type="match status" value="1"/>
</dbReference>
<dbReference type="InterPro" id="IPR035901">
    <property type="entry name" value="GIY-YIG_endonuc_sf"/>
</dbReference>
<dbReference type="Pfam" id="PF01541">
    <property type="entry name" value="GIY-YIG"/>
    <property type="match status" value="1"/>
</dbReference>
<dbReference type="InterPro" id="IPR028939">
    <property type="entry name" value="P5C_Rdtase_cat_N"/>
</dbReference>
<dbReference type="PANTHER" id="PTHR14239:SF10">
    <property type="entry name" value="REDUCTASE"/>
    <property type="match status" value="1"/>
</dbReference>
<reference evidence="4" key="1">
    <citation type="submission" date="2017-09" db="EMBL/GenBank/DDBJ databases">
        <title>Depth-based differentiation of microbial function through sediment-hosted aquifers and enrichment of novel symbionts in the deep terrestrial subsurface.</title>
        <authorList>
            <person name="Probst A.J."/>
            <person name="Ladd B."/>
            <person name="Jarett J.K."/>
            <person name="Geller-Mcgrath D.E."/>
            <person name="Sieber C.M.K."/>
            <person name="Emerson J.B."/>
            <person name="Anantharaman K."/>
            <person name="Thomas B.C."/>
            <person name="Malmstrom R."/>
            <person name="Stieglmeier M."/>
            <person name="Klingl A."/>
            <person name="Woyke T."/>
            <person name="Ryan C.M."/>
            <person name="Banfield J.F."/>
        </authorList>
    </citation>
    <scope>NUCLEOTIDE SEQUENCE [LARGE SCALE GENOMIC DNA]</scope>
</reference>
<accession>A0A2M8KV95</accession>
<dbReference type="AlphaFoldDB" id="A0A2M8KV95"/>
<comment type="caution">
    <text evidence="3">The sequence shown here is derived from an EMBL/GenBank/DDBJ whole genome shotgun (WGS) entry which is preliminary data.</text>
</comment>
<name>A0A2M8KV95_9BACT</name>
<dbReference type="InterPro" id="IPR051267">
    <property type="entry name" value="STEAP_metalloreductase"/>
</dbReference>
<keyword evidence="1" id="KW-0560">Oxidoreductase</keyword>
<dbReference type="PROSITE" id="PS50164">
    <property type="entry name" value="GIY_YIG"/>
    <property type="match status" value="1"/>
</dbReference>
<proteinExistence type="predicted"/>
<evidence type="ECO:0000313" key="3">
    <source>
        <dbReference type="EMBL" id="PJE63857.1"/>
    </source>
</evidence>
<evidence type="ECO:0000256" key="1">
    <source>
        <dbReference type="ARBA" id="ARBA00023002"/>
    </source>
</evidence>